<name>U7QT49_PHOTE</name>
<dbReference type="EMBL" id="AXDT01000408">
    <property type="protein sequence ID" value="ERT10295.1"/>
    <property type="molecule type" value="Genomic_DNA"/>
</dbReference>
<accession>U7QT49</accession>
<gene>
    <name evidence="2" type="ORF">O185_25765</name>
</gene>
<feature type="region of interest" description="Disordered" evidence="1">
    <location>
        <begin position="45"/>
        <end position="65"/>
    </location>
</feature>
<protein>
    <submittedName>
        <fullName evidence="2">Uncharacterized protein</fullName>
    </submittedName>
</protein>
<dbReference type="AlphaFoldDB" id="U7QT49"/>
<evidence type="ECO:0000313" key="3">
    <source>
        <dbReference type="Proteomes" id="UP000017133"/>
    </source>
</evidence>
<proteinExistence type="predicted"/>
<keyword evidence="3" id="KW-1185">Reference proteome</keyword>
<feature type="compositionally biased region" description="Basic and acidic residues" evidence="1">
    <location>
        <begin position="50"/>
        <end position="65"/>
    </location>
</feature>
<comment type="caution">
    <text evidence="2">The sequence shown here is derived from an EMBL/GenBank/DDBJ whole genome shotgun (WGS) entry which is preliminary data.</text>
</comment>
<organism evidence="2 3">
    <name type="scientific">Photorhabdus temperata J3</name>
    <dbReference type="NCBI Taxonomy" id="1389415"/>
    <lineage>
        <taxon>Bacteria</taxon>
        <taxon>Pseudomonadati</taxon>
        <taxon>Pseudomonadota</taxon>
        <taxon>Gammaproteobacteria</taxon>
        <taxon>Enterobacterales</taxon>
        <taxon>Morganellaceae</taxon>
        <taxon>Photorhabdus</taxon>
    </lineage>
</organism>
<dbReference type="PATRIC" id="fig|1389415.4.peg.5087"/>
<dbReference type="Proteomes" id="UP000017133">
    <property type="component" value="Unassembled WGS sequence"/>
</dbReference>
<evidence type="ECO:0000256" key="1">
    <source>
        <dbReference type="SAM" id="MobiDB-lite"/>
    </source>
</evidence>
<sequence>MLSYTRGFSRFVKGDELAAALEVSRKAETEQAVEVGKVGTRQKQASLTKYEADGNDKTDVADGLS</sequence>
<evidence type="ECO:0000313" key="2">
    <source>
        <dbReference type="EMBL" id="ERT10295.1"/>
    </source>
</evidence>
<reference evidence="2 3" key="1">
    <citation type="submission" date="2013-10" db="EMBL/GenBank/DDBJ databases">
        <title>Whole Genome Shotgun Sequence of Photorhabdus temperata J3.</title>
        <authorList>
            <person name="Park G.-S."/>
            <person name="Hong S.-J."/>
            <person name="Shin J.-H."/>
        </authorList>
    </citation>
    <scope>NUCLEOTIDE SEQUENCE [LARGE SCALE GENOMIC DNA]</scope>
    <source>
        <strain evidence="2 3">J3</strain>
    </source>
</reference>